<reference evidence="2" key="1">
    <citation type="submission" date="2020-03" db="EMBL/GenBank/DDBJ databases">
        <title>Draft Genome Sequence of Cylindrodendrum hubeiense.</title>
        <authorList>
            <person name="Buettner E."/>
            <person name="Kellner H."/>
        </authorList>
    </citation>
    <scope>NUCLEOTIDE SEQUENCE</scope>
    <source>
        <strain evidence="2">IHI 201604</strain>
    </source>
</reference>
<sequence length="162" mass="16817">MPGLATLTLVVARRGVQAWRSHTHHTAGLAMRNAKDAPHSSREWRDQAQAPAERSTTAVAHFETVAQYCNLLLGPDGASQEPVVRDARSTEASCDPGISSSAAQTSVAKPGSPGSSQAGNRSRRPTVTCSSGAAVDYSTVVPVATAPPGLAQTGNMATEQRI</sequence>
<feature type="compositionally biased region" description="Basic and acidic residues" evidence="1">
    <location>
        <begin position="33"/>
        <end position="46"/>
    </location>
</feature>
<name>A0A9P5H8E8_9HYPO</name>
<protein>
    <submittedName>
        <fullName evidence="2">Uncharacterized protein</fullName>
    </submittedName>
</protein>
<feature type="region of interest" description="Disordered" evidence="1">
    <location>
        <begin position="33"/>
        <end position="52"/>
    </location>
</feature>
<comment type="caution">
    <text evidence="2">The sequence shown here is derived from an EMBL/GenBank/DDBJ whole genome shotgun (WGS) entry which is preliminary data.</text>
</comment>
<organism evidence="2 3">
    <name type="scientific">Cylindrodendrum hubeiense</name>
    <dbReference type="NCBI Taxonomy" id="595255"/>
    <lineage>
        <taxon>Eukaryota</taxon>
        <taxon>Fungi</taxon>
        <taxon>Dikarya</taxon>
        <taxon>Ascomycota</taxon>
        <taxon>Pezizomycotina</taxon>
        <taxon>Sordariomycetes</taxon>
        <taxon>Hypocreomycetidae</taxon>
        <taxon>Hypocreales</taxon>
        <taxon>Nectriaceae</taxon>
        <taxon>Cylindrodendrum</taxon>
    </lineage>
</organism>
<accession>A0A9P5H8E8</accession>
<feature type="region of interest" description="Disordered" evidence="1">
    <location>
        <begin position="77"/>
        <end position="162"/>
    </location>
</feature>
<keyword evidence="3" id="KW-1185">Reference proteome</keyword>
<proteinExistence type="predicted"/>
<feature type="compositionally biased region" description="Polar residues" evidence="1">
    <location>
        <begin position="98"/>
        <end position="131"/>
    </location>
</feature>
<gene>
    <name evidence="2" type="ORF">G7Z17_g8534</name>
</gene>
<dbReference type="AlphaFoldDB" id="A0A9P5H8E8"/>
<feature type="compositionally biased region" description="Polar residues" evidence="1">
    <location>
        <begin position="152"/>
        <end position="162"/>
    </location>
</feature>
<evidence type="ECO:0000313" key="3">
    <source>
        <dbReference type="Proteomes" id="UP000722485"/>
    </source>
</evidence>
<evidence type="ECO:0000313" key="2">
    <source>
        <dbReference type="EMBL" id="KAF7546309.1"/>
    </source>
</evidence>
<dbReference type="EMBL" id="JAANBB010000218">
    <property type="protein sequence ID" value="KAF7546309.1"/>
    <property type="molecule type" value="Genomic_DNA"/>
</dbReference>
<dbReference type="Proteomes" id="UP000722485">
    <property type="component" value="Unassembled WGS sequence"/>
</dbReference>
<evidence type="ECO:0000256" key="1">
    <source>
        <dbReference type="SAM" id="MobiDB-lite"/>
    </source>
</evidence>